<dbReference type="InterPro" id="IPR050222">
    <property type="entry name" value="MATE_MdtK"/>
</dbReference>
<feature type="transmembrane region" description="Helical" evidence="12">
    <location>
        <begin position="193"/>
        <end position="215"/>
    </location>
</feature>
<evidence type="ECO:0000256" key="2">
    <source>
        <dbReference type="ARBA" id="ARBA00004651"/>
    </source>
</evidence>
<evidence type="ECO:0000256" key="4">
    <source>
        <dbReference type="ARBA" id="ARBA00022448"/>
    </source>
</evidence>
<evidence type="ECO:0000256" key="10">
    <source>
        <dbReference type="ARBA" id="ARBA00023136"/>
    </source>
</evidence>
<sequence>MLILKDYALRTQIFKTAGPAMVEMVMYMVIGLVDIAVVGRLGAAPLAAVGLGAEIFFSVILFLEALAIGSAILVAQAKGAGRMEDAGEVAGHTFLLSIVLGLLVAFLGISFAPDILNLFAVEKAVYDQALNYLLITFLISPLALGLYMAHSIFRGLGRTDIPMIIALAVNIVNVVGDFVLVFGLWGFPRMEVAGAALATSLAHVVGFILAALFLFNGKSGLRVNLRDVFKVNLSTYRKIFHLGIPSLAEQLFFTLANLVSLFLIAYLGTLAFASHQLAITVESVSYMPGFGIAVAVTALVGHAVGAQDKQALQKAARGSMEFALLFMGMFTLFFALLPNQIAAIFTNDPDVIALSAVLIRIAAIEQVGIALSSVISGILKGSGDTRTPMVISTLFFWCYRLPLMYLFIRIWGFQIAYVWLIFISDWLLRGLTFTVIYRRKKWLKRALPQNAG</sequence>
<dbReference type="PANTHER" id="PTHR43298">
    <property type="entry name" value="MULTIDRUG RESISTANCE PROTEIN NORM-RELATED"/>
    <property type="match status" value="1"/>
</dbReference>
<evidence type="ECO:0000256" key="6">
    <source>
        <dbReference type="ARBA" id="ARBA00022475"/>
    </source>
</evidence>
<feature type="transmembrane region" description="Helical" evidence="12">
    <location>
        <begin position="324"/>
        <end position="345"/>
    </location>
</feature>
<dbReference type="PANTHER" id="PTHR43298:SF4">
    <property type="entry name" value="DRUG_SODIUM ANTIPORTER"/>
    <property type="match status" value="1"/>
</dbReference>
<feature type="transmembrane region" description="Helical" evidence="12">
    <location>
        <begin position="89"/>
        <end position="109"/>
    </location>
</feature>
<evidence type="ECO:0000256" key="11">
    <source>
        <dbReference type="ARBA" id="ARBA00031636"/>
    </source>
</evidence>
<evidence type="ECO:0000256" key="9">
    <source>
        <dbReference type="ARBA" id="ARBA00023065"/>
    </source>
</evidence>
<dbReference type="STRING" id="690567.1494"/>
<feature type="transmembrane region" description="Helical" evidence="12">
    <location>
        <begin position="251"/>
        <end position="273"/>
    </location>
</feature>
<feature type="transmembrane region" description="Helical" evidence="12">
    <location>
        <begin position="129"/>
        <end position="149"/>
    </location>
</feature>
<keyword evidence="14" id="KW-1185">Reference proteome</keyword>
<dbReference type="EMBL" id="CGIH01000026">
    <property type="protein sequence ID" value="CFX58680.1"/>
    <property type="molecule type" value="Genomic_DNA"/>
</dbReference>
<feature type="transmembrane region" description="Helical" evidence="12">
    <location>
        <begin position="391"/>
        <end position="411"/>
    </location>
</feature>
<keyword evidence="4" id="KW-0813">Transport</keyword>
<evidence type="ECO:0000256" key="3">
    <source>
        <dbReference type="ARBA" id="ARBA00020268"/>
    </source>
</evidence>
<evidence type="ECO:0000256" key="5">
    <source>
        <dbReference type="ARBA" id="ARBA00022449"/>
    </source>
</evidence>
<keyword evidence="6" id="KW-1003">Cell membrane</keyword>
<feature type="transmembrane region" description="Helical" evidence="12">
    <location>
        <begin position="161"/>
        <end position="187"/>
    </location>
</feature>
<dbReference type="InterPro" id="IPR048279">
    <property type="entry name" value="MdtK-like"/>
</dbReference>
<gene>
    <name evidence="13" type="ORF">1494</name>
</gene>
<dbReference type="NCBIfam" id="TIGR00797">
    <property type="entry name" value="matE"/>
    <property type="match status" value="1"/>
</dbReference>
<proteinExistence type="predicted"/>
<organism evidence="13 14">
    <name type="scientific">Syntrophomonas zehnderi OL-4</name>
    <dbReference type="NCBI Taxonomy" id="690567"/>
    <lineage>
        <taxon>Bacteria</taxon>
        <taxon>Bacillati</taxon>
        <taxon>Bacillota</taxon>
        <taxon>Clostridia</taxon>
        <taxon>Eubacteriales</taxon>
        <taxon>Syntrophomonadaceae</taxon>
        <taxon>Syntrophomonas</taxon>
    </lineage>
</organism>
<name>A0A0E3W383_9FIRM</name>
<feature type="transmembrane region" description="Helical" evidence="12">
    <location>
        <begin position="21"/>
        <end position="43"/>
    </location>
</feature>
<evidence type="ECO:0000256" key="12">
    <source>
        <dbReference type="SAM" id="Phobius"/>
    </source>
</evidence>
<dbReference type="RefSeq" id="WP_046497158.1">
    <property type="nucleotide sequence ID" value="NZ_CGIH01000026.1"/>
</dbReference>
<evidence type="ECO:0000256" key="1">
    <source>
        <dbReference type="ARBA" id="ARBA00003408"/>
    </source>
</evidence>
<dbReference type="CDD" id="cd13137">
    <property type="entry name" value="MATE_NorM_like"/>
    <property type="match status" value="1"/>
</dbReference>
<protein>
    <recommendedName>
        <fullName evidence="3">Probable multidrug resistance protein NorM</fullName>
    </recommendedName>
    <alternativeName>
        <fullName evidence="11">Multidrug-efflux transporter</fullName>
    </alternativeName>
</protein>
<evidence type="ECO:0000256" key="7">
    <source>
        <dbReference type="ARBA" id="ARBA00022692"/>
    </source>
</evidence>
<dbReference type="InterPro" id="IPR002528">
    <property type="entry name" value="MATE_fam"/>
</dbReference>
<evidence type="ECO:0000256" key="8">
    <source>
        <dbReference type="ARBA" id="ARBA00022989"/>
    </source>
</evidence>
<dbReference type="AlphaFoldDB" id="A0A0E3W383"/>
<dbReference type="GO" id="GO:0042910">
    <property type="term" value="F:xenobiotic transmembrane transporter activity"/>
    <property type="evidence" value="ECO:0007669"/>
    <property type="project" value="InterPro"/>
</dbReference>
<feature type="transmembrane region" description="Helical" evidence="12">
    <location>
        <begin position="351"/>
        <end position="379"/>
    </location>
</feature>
<dbReference type="Pfam" id="PF01554">
    <property type="entry name" value="MatE"/>
    <property type="match status" value="2"/>
</dbReference>
<dbReference type="PIRSF" id="PIRSF006603">
    <property type="entry name" value="DinF"/>
    <property type="match status" value="1"/>
</dbReference>
<dbReference type="GO" id="GO:0015297">
    <property type="term" value="F:antiporter activity"/>
    <property type="evidence" value="ECO:0007669"/>
    <property type="project" value="UniProtKB-KW"/>
</dbReference>
<keyword evidence="9" id="KW-0406">Ion transport</keyword>
<dbReference type="OrthoDB" id="62420at2"/>
<feature type="transmembrane region" description="Helical" evidence="12">
    <location>
        <begin position="285"/>
        <end position="304"/>
    </location>
</feature>
<accession>A0A0E3W383</accession>
<feature type="transmembrane region" description="Helical" evidence="12">
    <location>
        <begin position="55"/>
        <end position="77"/>
    </location>
</feature>
<reference evidence="13 14" key="1">
    <citation type="submission" date="2015-03" db="EMBL/GenBank/DDBJ databases">
        <authorList>
            <person name="Murphy D."/>
        </authorList>
    </citation>
    <scope>NUCLEOTIDE SEQUENCE [LARGE SCALE GENOMIC DNA]</scope>
    <source>
        <strain evidence="13 14">OL-4</strain>
    </source>
</reference>
<evidence type="ECO:0000313" key="13">
    <source>
        <dbReference type="EMBL" id="CFX58680.1"/>
    </source>
</evidence>
<dbReference type="Proteomes" id="UP000045545">
    <property type="component" value="Unassembled WGS sequence"/>
</dbReference>
<comment type="function">
    <text evidence="1">Multidrug efflux pump.</text>
</comment>
<dbReference type="GO" id="GO:0006811">
    <property type="term" value="P:monoatomic ion transport"/>
    <property type="evidence" value="ECO:0007669"/>
    <property type="project" value="UniProtKB-KW"/>
</dbReference>
<keyword evidence="7 12" id="KW-0812">Transmembrane</keyword>
<comment type="subcellular location">
    <subcellularLocation>
        <location evidence="2">Cell membrane</location>
        <topology evidence="2">Multi-pass membrane protein</topology>
    </subcellularLocation>
</comment>
<keyword evidence="8 12" id="KW-1133">Transmembrane helix</keyword>
<feature type="transmembrane region" description="Helical" evidence="12">
    <location>
        <begin position="417"/>
        <end position="437"/>
    </location>
</feature>
<dbReference type="GO" id="GO:0005886">
    <property type="term" value="C:plasma membrane"/>
    <property type="evidence" value="ECO:0007669"/>
    <property type="project" value="UniProtKB-SubCell"/>
</dbReference>
<evidence type="ECO:0000313" key="14">
    <source>
        <dbReference type="Proteomes" id="UP000045545"/>
    </source>
</evidence>
<keyword evidence="5" id="KW-0050">Antiport</keyword>
<keyword evidence="10 12" id="KW-0472">Membrane</keyword>